<dbReference type="InterPro" id="IPR000742">
    <property type="entry name" value="EGF"/>
</dbReference>
<keyword evidence="1" id="KW-0245">EGF-like domain</keyword>
<dbReference type="PROSITE" id="PS00022">
    <property type="entry name" value="EGF_1"/>
    <property type="match status" value="2"/>
</dbReference>
<dbReference type="PROSITE" id="PS50234">
    <property type="entry name" value="VWFA"/>
    <property type="match status" value="1"/>
</dbReference>
<dbReference type="SMART" id="SM00327">
    <property type="entry name" value="VWA"/>
    <property type="match status" value="1"/>
</dbReference>
<dbReference type="CDD" id="cd01450">
    <property type="entry name" value="vWFA_subfamily_ECM"/>
    <property type="match status" value="1"/>
</dbReference>
<dbReference type="Pfam" id="PF00008">
    <property type="entry name" value="EGF"/>
    <property type="match status" value="1"/>
</dbReference>
<evidence type="ECO:0000313" key="4">
    <source>
        <dbReference type="EMBL" id="KAK2142029.1"/>
    </source>
</evidence>
<feature type="disulfide bond" evidence="1">
    <location>
        <begin position="470"/>
        <end position="479"/>
    </location>
</feature>
<dbReference type="SUPFAM" id="SSF57196">
    <property type="entry name" value="EGF/Laminin"/>
    <property type="match status" value="1"/>
</dbReference>
<dbReference type="PANTHER" id="PTHR24020:SF84">
    <property type="entry name" value="VWFA DOMAIN-CONTAINING PROTEIN"/>
    <property type="match status" value="1"/>
</dbReference>
<dbReference type="Gene3D" id="3.40.50.410">
    <property type="entry name" value="von Willebrand factor, type A domain"/>
    <property type="match status" value="1"/>
</dbReference>
<dbReference type="PANTHER" id="PTHR24020">
    <property type="entry name" value="COLLAGEN ALPHA"/>
    <property type="match status" value="1"/>
</dbReference>
<evidence type="ECO:0000313" key="5">
    <source>
        <dbReference type="Proteomes" id="UP001208570"/>
    </source>
</evidence>
<gene>
    <name evidence="4" type="ORF">LSH36_1002g00003</name>
</gene>
<keyword evidence="5" id="KW-1185">Reference proteome</keyword>
<dbReference type="SUPFAM" id="SSF53300">
    <property type="entry name" value="vWA-like"/>
    <property type="match status" value="2"/>
</dbReference>
<comment type="caution">
    <text evidence="1">Lacks conserved residue(s) required for the propagation of feature annotation.</text>
</comment>
<name>A0AAD9MT43_9ANNE</name>
<dbReference type="AlphaFoldDB" id="A0AAD9MT43"/>
<dbReference type="InterPro" id="IPR050525">
    <property type="entry name" value="ECM_Assembly_Org"/>
</dbReference>
<evidence type="ECO:0000256" key="1">
    <source>
        <dbReference type="PROSITE-ProRule" id="PRU00076"/>
    </source>
</evidence>
<proteinExistence type="predicted"/>
<dbReference type="PROSITE" id="PS01186">
    <property type="entry name" value="EGF_2"/>
    <property type="match status" value="1"/>
</dbReference>
<feature type="domain" description="EGF-like" evidence="2">
    <location>
        <begin position="22"/>
        <end position="59"/>
    </location>
</feature>
<organism evidence="4 5">
    <name type="scientific">Paralvinella palmiformis</name>
    <dbReference type="NCBI Taxonomy" id="53620"/>
    <lineage>
        <taxon>Eukaryota</taxon>
        <taxon>Metazoa</taxon>
        <taxon>Spiralia</taxon>
        <taxon>Lophotrochozoa</taxon>
        <taxon>Annelida</taxon>
        <taxon>Polychaeta</taxon>
        <taxon>Sedentaria</taxon>
        <taxon>Canalipalpata</taxon>
        <taxon>Terebellida</taxon>
        <taxon>Terebelliformia</taxon>
        <taxon>Alvinellidae</taxon>
        <taxon>Paralvinella</taxon>
    </lineage>
</organism>
<feature type="domain" description="VWFA" evidence="3">
    <location>
        <begin position="66"/>
        <end position="247"/>
    </location>
</feature>
<dbReference type="Proteomes" id="UP001208570">
    <property type="component" value="Unassembled WGS sequence"/>
</dbReference>
<comment type="caution">
    <text evidence="4">The sequence shown here is derived from an EMBL/GenBank/DDBJ whole genome shotgun (WGS) entry which is preliminary data.</text>
</comment>
<dbReference type="EMBL" id="JAODUP010001002">
    <property type="protein sequence ID" value="KAK2142029.1"/>
    <property type="molecule type" value="Genomic_DNA"/>
</dbReference>
<dbReference type="InterPro" id="IPR036465">
    <property type="entry name" value="vWFA_dom_sf"/>
</dbReference>
<sequence>MKRIHDDICSRYKYRGYLGSANFRQCSSDADCSRRGKCTSYGYEKYCDCEKIWGGDRCQQPCGKADVGLVLDASGSVTQYQWDNAMIAFIEDLAKRLPISQDGVHFGAVTFSLNCDVSYKLVEGVTQNDVISKTKSIIYGNYKSWTDTPCGLKMAAEDIFKVTNGDRPKINNFGLVITDGKSNKFLGSDVDNGVLNSTADQLKQKAYVFGFGVNNAIESQIRLLSTDSTSYYVGVPFSQMEKYIQKIKGKICEKATPVTCPRDIVYLTPIHNRMTDSQYKDINTFVTRTHSYYTLGPEATTVARVECTHMAKVIHTYQDNRKKLMAIYSPLTTPYKTVALPLSETCWEAIDPPLTGNRPTKDDLVIYITNSESRNIDFEKHKKTRLGLTGKQICIAIKYTNKQMKQLSDLCKDDHIFVVDDTAELVKQGDYIDKVICGDETPPCDGHNCSGNGKCVNVLKGIQVTPQCICATGYMGAKCDQPITCKRDIFTLIPVNNLMTNGHYKNINNFISDLADVRYYDANDITSIARMECTAFLNYTHSLTQCTTASAFQ</sequence>
<feature type="non-terminal residue" evidence="4">
    <location>
        <position position="1"/>
    </location>
</feature>
<evidence type="ECO:0000259" key="2">
    <source>
        <dbReference type="PROSITE" id="PS50026"/>
    </source>
</evidence>
<dbReference type="Pfam" id="PF00092">
    <property type="entry name" value="VWA"/>
    <property type="match status" value="1"/>
</dbReference>
<dbReference type="SMART" id="SM00181">
    <property type="entry name" value="EGF"/>
    <property type="match status" value="2"/>
</dbReference>
<protein>
    <submittedName>
        <fullName evidence="4">Uncharacterized protein</fullName>
    </submittedName>
</protein>
<reference evidence="4" key="1">
    <citation type="journal article" date="2023" name="Mol. Biol. Evol.">
        <title>Third-Generation Sequencing Reveals the Adaptive Role of the Epigenome in Three Deep-Sea Polychaetes.</title>
        <authorList>
            <person name="Perez M."/>
            <person name="Aroh O."/>
            <person name="Sun Y."/>
            <person name="Lan Y."/>
            <person name="Juniper S.K."/>
            <person name="Young C.R."/>
            <person name="Angers B."/>
            <person name="Qian P.Y."/>
        </authorList>
    </citation>
    <scope>NUCLEOTIDE SEQUENCE</scope>
    <source>
        <strain evidence="4">P08H-3</strain>
    </source>
</reference>
<keyword evidence="1" id="KW-1015">Disulfide bond</keyword>
<feature type="domain" description="EGF-like" evidence="2">
    <location>
        <begin position="440"/>
        <end position="480"/>
    </location>
</feature>
<dbReference type="PROSITE" id="PS50026">
    <property type="entry name" value="EGF_3"/>
    <property type="match status" value="2"/>
</dbReference>
<evidence type="ECO:0000259" key="3">
    <source>
        <dbReference type="PROSITE" id="PS50234"/>
    </source>
</evidence>
<accession>A0AAD9MT43</accession>
<dbReference type="Gene3D" id="2.10.25.10">
    <property type="entry name" value="Laminin"/>
    <property type="match status" value="1"/>
</dbReference>
<dbReference type="InterPro" id="IPR002035">
    <property type="entry name" value="VWF_A"/>
</dbReference>
<feature type="disulfide bond" evidence="1">
    <location>
        <begin position="49"/>
        <end position="58"/>
    </location>
</feature>